<protein>
    <recommendedName>
        <fullName evidence="3">Glutamyl-tRNA amidotransferase</fullName>
    </recommendedName>
</protein>
<dbReference type="SUPFAM" id="SSF89095">
    <property type="entry name" value="GatB/YqeY motif"/>
    <property type="match status" value="1"/>
</dbReference>
<dbReference type="Gene3D" id="1.10.10.410">
    <property type="match status" value="1"/>
</dbReference>
<dbReference type="EMBL" id="PFAK01000060">
    <property type="protein sequence ID" value="PIR95970.1"/>
    <property type="molecule type" value="Genomic_DNA"/>
</dbReference>
<dbReference type="PANTHER" id="PTHR28055:SF1">
    <property type="entry name" value="ALTERED INHERITANCE OF MITOCHONDRIA PROTEIN 41, MITOCHONDRIAL"/>
    <property type="match status" value="1"/>
</dbReference>
<proteinExistence type="predicted"/>
<dbReference type="InterPro" id="IPR003789">
    <property type="entry name" value="Asn/Gln_tRNA_amidoTrase-B-like"/>
</dbReference>
<name>A0A2H0VCE3_9BACT</name>
<dbReference type="PANTHER" id="PTHR28055">
    <property type="entry name" value="ALTERED INHERITANCE OF MITOCHONDRIA PROTEIN 41, MITOCHONDRIAL"/>
    <property type="match status" value="1"/>
</dbReference>
<evidence type="ECO:0000313" key="1">
    <source>
        <dbReference type="EMBL" id="PIR95970.1"/>
    </source>
</evidence>
<reference evidence="2" key="1">
    <citation type="submission" date="2017-09" db="EMBL/GenBank/DDBJ databases">
        <title>Depth-based differentiation of microbial function through sediment-hosted aquifers and enrichment of novel symbionts in the deep terrestrial subsurface.</title>
        <authorList>
            <person name="Probst A.J."/>
            <person name="Ladd B."/>
            <person name="Jarett J.K."/>
            <person name="Geller-Mcgrath D.E."/>
            <person name="Sieber C.M.K."/>
            <person name="Emerson J.B."/>
            <person name="Anantharaman K."/>
            <person name="Thomas B.C."/>
            <person name="Malmstrom R."/>
            <person name="Stieglmeier M."/>
            <person name="Klingl A."/>
            <person name="Woyke T."/>
            <person name="Ryan C.M."/>
            <person name="Banfield J.F."/>
        </authorList>
    </citation>
    <scope>NUCLEOTIDE SEQUENCE [LARGE SCALE GENOMIC DNA]</scope>
</reference>
<accession>A0A2H0VCE3</accession>
<evidence type="ECO:0000313" key="2">
    <source>
        <dbReference type="Proteomes" id="UP000230922"/>
    </source>
</evidence>
<sequence length="146" mass="15998">MPSLQQIESDLKLAMMEKNQTAMDVLRGLKTRLHNEKIAKGQELSEEDITGLLRSELKKRKEAAGAYSKGGRQELFEKESAEARLLQKYLPAQLSEADLGVMVEEAISSQGFIAKDFGKAMGMLKAKVGASADGSTLAKVLKEKLK</sequence>
<comment type="caution">
    <text evidence="1">The sequence shown here is derived from an EMBL/GenBank/DDBJ whole genome shotgun (WGS) entry which is preliminary data.</text>
</comment>
<dbReference type="InterPro" id="IPR042184">
    <property type="entry name" value="YqeY/Aim41_N"/>
</dbReference>
<dbReference type="GO" id="GO:0016884">
    <property type="term" value="F:carbon-nitrogen ligase activity, with glutamine as amido-N-donor"/>
    <property type="evidence" value="ECO:0007669"/>
    <property type="project" value="InterPro"/>
</dbReference>
<organism evidence="1 2">
    <name type="scientific">Candidatus Doudnabacteria bacterium CG10_big_fil_rev_8_21_14_0_10_42_18</name>
    <dbReference type="NCBI Taxonomy" id="1974552"/>
    <lineage>
        <taxon>Bacteria</taxon>
        <taxon>Candidatus Doudnaibacteriota</taxon>
    </lineage>
</organism>
<dbReference type="InterPro" id="IPR023168">
    <property type="entry name" value="GatB_Yqey_C_2"/>
</dbReference>
<dbReference type="Gene3D" id="1.10.1510.10">
    <property type="entry name" value="Uncharacterised protein YqeY/AIM41 PF09424, N-terminal domain"/>
    <property type="match status" value="1"/>
</dbReference>
<dbReference type="AlphaFoldDB" id="A0A2H0VCE3"/>
<dbReference type="InterPro" id="IPR019004">
    <property type="entry name" value="YqeY/Aim41"/>
</dbReference>
<dbReference type="Pfam" id="PF09424">
    <property type="entry name" value="YqeY"/>
    <property type="match status" value="1"/>
</dbReference>
<gene>
    <name evidence="1" type="ORF">COT92_03625</name>
</gene>
<dbReference type="Proteomes" id="UP000230922">
    <property type="component" value="Unassembled WGS sequence"/>
</dbReference>
<evidence type="ECO:0008006" key="3">
    <source>
        <dbReference type="Google" id="ProtNLM"/>
    </source>
</evidence>